<dbReference type="RefSeq" id="WP_264743407.1">
    <property type="nucleotide sequence ID" value="NZ_JAPDHV010000003.1"/>
</dbReference>
<protein>
    <recommendedName>
        <fullName evidence="3">Lipoprotein</fullName>
    </recommendedName>
</protein>
<dbReference type="PROSITE" id="PS51257">
    <property type="entry name" value="PROKAR_LIPOPROTEIN"/>
    <property type="match status" value="1"/>
</dbReference>
<evidence type="ECO:0008006" key="3">
    <source>
        <dbReference type="Google" id="ProtNLM"/>
    </source>
</evidence>
<organism evidence="1 2">
    <name type="scientific">Chryseobacterium oryctis</name>
    <dbReference type="NCBI Taxonomy" id="2952618"/>
    <lineage>
        <taxon>Bacteria</taxon>
        <taxon>Pseudomonadati</taxon>
        <taxon>Bacteroidota</taxon>
        <taxon>Flavobacteriia</taxon>
        <taxon>Flavobacteriales</taxon>
        <taxon>Weeksellaceae</taxon>
        <taxon>Chryseobacterium group</taxon>
        <taxon>Chryseobacterium</taxon>
    </lineage>
</organism>
<dbReference type="EMBL" id="JAPDHV010000003">
    <property type="protein sequence ID" value="MCW3161467.1"/>
    <property type="molecule type" value="Genomic_DNA"/>
</dbReference>
<proteinExistence type="predicted"/>
<accession>A0ABT3HNU6</accession>
<comment type="caution">
    <text evidence="1">The sequence shown here is derived from an EMBL/GenBank/DDBJ whole genome shotgun (WGS) entry which is preliminary data.</text>
</comment>
<evidence type="ECO:0000313" key="2">
    <source>
        <dbReference type="Proteomes" id="UP001163719"/>
    </source>
</evidence>
<dbReference type="Proteomes" id="UP001163719">
    <property type="component" value="Unassembled WGS sequence"/>
</dbReference>
<sequence length="310" mass="36773">MSKQIKKILFLHTILFLLISCKYQSQGLIDKKLEIDKEIVNEEFYHSKTLNDLFHIQDATYFEPDYVGTSFPDYNVKDIVVHERSGNKKYYLLFFDKNNFLRDTLQVKENEIYSLNVIFSNNRKGLSVGNYNENNSYFKIIKNFELDKNIKVKSIPIDTKIINCPIPIELLSEENLDLENTFKFGIKDFSKSFIDKKDENKNLFEKVKWKGDYEITTKAISDFNNEEFNLSYYINISSDNSAILSIGAKHSEDYWCEGDYNLKKDGNIIHARGKCDQDDRDDFYIKFENSKYYIKSKRFINKDWQELKKE</sequence>
<gene>
    <name evidence="1" type="ORF">OH806_09350</name>
</gene>
<keyword evidence="2" id="KW-1185">Reference proteome</keyword>
<name>A0ABT3HNU6_9FLAO</name>
<evidence type="ECO:0000313" key="1">
    <source>
        <dbReference type="EMBL" id="MCW3161467.1"/>
    </source>
</evidence>
<reference evidence="1" key="1">
    <citation type="submission" date="2022-10" db="EMBL/GenBank/DDBJ databases">
        <title>Chryseobacterium babae sp. nov. isolated from the gut of the beetle Oryctes rhinoceros, and Chryseobacterium kimseyorum sp. nov., isolated from a stick insect rearing cage.</title>
        <authorList>
            <person name="Shelomi M."/>
            <person name="Han C.-J."/>
            <person name="Chen W.-M."/>
            <person name="Chen H.-K."/>
            <person name="Liaw S.-J."/>
            <person name="Muhle E."/>
            <person name="Clermont D."/>
        </authorList>
    </citation>
    <scope>NUCLEOTIDE SEQUENCE</scope>
    <source>
        <strain evidence="1">WLa1L2M3</strain>
    </source>
</reference>